<keyword evidence="3 9" id="KW-0489">Methyltransferase</keyword>
<dbReference type="SUPFAM" id="SSF53335">
    <property type="entry name" value="S-adenosyl-L-methionine-dependent methyltransferases"/>
    <property type="match status" value="1"/>
</dbReference>
<comment type="similarity">
    <text evidence="2 9">Belongs to the NDUFAF7 family.</text>
</comment>
<keyword evidence="5" id="KW-0809">Transit peptide</keyword>
<protein>
    <recommendedName>
        <fullName evidence="9">Protein arginine methyltransferase NDUFAF7</fullName>
        <ecNumber evidence="9">2.1.1.320</ecNumber>
    </recommendedName>
</protein>
<dbReference type="GO" id="GO:0005739">
    <property type="term" value="C:mitochondrion"/>
    <property type="evidence" value="ECO:0007669"/>
    <property type="project" value="UniProtKB-SubCell"/>
</dbReference>
<proteinExistence type="inferred from homology"/>
<dbReference type="PANTHER" id="PTHR12049">
    <property type="entry name" value="PROTEIN ARGININE METHYLTRANSFERASE NDUFAF7, MITOCHONDRIAL"/>
    <property type="match status" value="1"/>
</dbReference>
<dbReference type="InterPro" id="IPR038375">
    <property type="entry name" value="NDUFAF7_sf"/>
</dbReference>
<evidence type="ECO:0000313" key="12">
    <source>
        <dbReference type="EMBL" id="KAI1240697.1"/>
    </source>
</evidence>
<dbReference type="AlphaFoldDB" id="A0A835NXU5"/>
<dbReference type="GO" id="GO:0032981">
    <property type="term" value="P:mitochondrial respiratory chain complex I assembly"/>
    <property type="evidence" value="ECO:0007669"/>
    <property type="project" value="TreeGrafter"/>
</dbReference>
<accession>A0A835NXU5</accession>
<evidence type="ECO:0000256" key="6">
    <source>
        <dbReference type="ARBA" id="ARBA00023128"/>
    </source>
</evidence>
<dbReference type="EMBL" id="JADDUC020000003">
    <property type="protein sequence ID" value="KAI1240697.1"/>
    <property type="molecule type" value="Genomic_DNA"/>
</dbReference>
<reference evidence="12" key="3">
    <citation type="submission" date="2022-01" db="EMBL/GenBank/DDBJ databases">
        <authorList>
            <person name="Rubenstein D.R."/>
        </authorList>
    </citation>
    <scope>NUCLEOTIDE SEQUENCE</scope>
    <source>
        <strain evidence="12">SS15</strain>
        <tissue evidence="12">Liver</tissue>
    </source>
</reference>
<dbReference type="InterPro" id="IPR003788">
    <property type="entry name" value="NDUFAF7"/>
</dbReference>
<organism evidence="11">
    <name type="scientific">Lamprotornis superbus</name>
    <dbReference type="NCBI Taxonomy" id="245042"/>
    <lineage>
        <taxon>Eukaryota</taxon>
        <taxon>Metazoa</taxon>
        <taxon>Chordata</taxon>
        <taxon>Craniata</taxon>
        <taxon>Vertebrata</taxon>
        <taxon>Euteleostomi</taxon>
        <taxon>Archelosauria</taxon>
        <taxon>Archosauria</taxon>
        <taxon>Dinosauria</taxon>
        <taxon>Saurischia</taxon>
        <taxon>Theropoda</taxon>
        <taxon>Coelurosauria</taxon>
        <taxon>Aves</taxon>
        <taxon>Neognathae</taxon>
        <taxon>Neoaves</taxon>
        <taxon>Telluraves</taxon>
        <taxon>Australaves</taxon>
        <taxon>Passeriformes</taxon>
        <taxon>Sturnidae</taxon>
        <taxon>Lamprotornis</taxon>
    </lineage>
</organism>
<evidence type="ECO:0000256" key="10">
    <source>
        <dbReference type="SAM" id="MobiDB-lite"/>
    </source>
</evidence>
<dbReference type="Pfam" id="PF02636">
    <property type="entry name" value="Methyltransf_28"/>
    <property type="match status" value="1"/>
</dbReference>
<dbReference type="InterPro" id="IPR029063">
    <property type="entry name" value="SAM-dependent_MTases_sf"/>
</dbReference>
<dbReference type="Proteomes" id="UP000618051">
    <property type="component" value="Unassembled WGS sequence"/>
</dbReference>
<dbReference type="EC" id="2.1.1.320" evidence="9"/>
<evidence type="ECO:0000256" key="8">
    <source>
        <dbReference type="ARBA" id="ARBA00054758"/>
    </source>
</evidence>
<dbReference type="OrthoDB" id="438553at2759"/>
<keyword evidence="4 9" id="KW-0808">Transferase</keyword>
<evidence type="ECO:0000256" key="7">
    <source>
        <dbReference type="ARBA" id="ARBA00048612"/>
    </source>
</evidence>
<feature type="region of interest" description="Disordered" evidence="10">
    <location>
        <begin position="521"/>
        <end position="540"/>
    </location>
</feature>
<evidence type="ECO:0000256" key="1">
    <source>
        <dbReference type="ARBA" id="ARBA00004173"/>
    </source>
</evidence>
<evidence type="ECO:0000256" key="4">
    <source>
        <dbReference type="ARBA" id="ARBA00022679"/>
    </source>
</evidence>
<reference evidence="12 13" key="2">
    <citation type="journal article" date="2021" name="J. Hered.">
        <title>Feather Gene Expression Elucidates the Developmental Basis of Plumage Iridescence in African Starlings.</title>
        <authorList>
            <person name="Rubenstein D.R."/>
            <person name="Corvelo A."/>
            <person name="MacManes M.D."/>
            <person name="Maia R."/>
            <person name="Narzisi G."/>
            <person name="Rousaki A."/>
            <person name="Vandenabeele P."/>
            <person name="Shawkey M.D."/>
            <person name="Solomon J."/>
        </authorList>
    </citation>
    <scope>NUCLEOTIDE SEQUENCE [LARGE SCALE GENOMIC DNA]</scope>
    <source>
        <strain evidence="12">SS15</strain>
    </source>
</reference>
<evidence type="ECO:0000256" key="2">
    <source>
        <dbReference type="ARBA" id="ARBA00005891"/>
    </source>
</evidence>
<keyword evidence="6 9" id="KW-0496">Mitochondrion</keyword>
<comment type="function">
    <text evidence="8">Arginine methyltransferase involved in the assembly or stability of mitochondrial NADH:ubiquinone oxidoreductase complex (complex I). Acts by mediating symmetric dimethylation of 'Arg-118' of NDUFS2 after it assembles into the complex I, stabilizing the early intermediate complex.</text>
</comment>
<evidence type="ECO:0000313" key="11">
    <source>
        <dbReference type="EMBL" id="KAG0124068.1"/>
    </source>
</evidence>
<dbReference type="GO" id="GO:0032259">
    <property type="term" value="P:methylation"/>
    <property type="evidence" value="ECO:0007669"/>
    <property type="project" value="UniProtKB-KW"/>
</dbReference>
<comment type="caution">
    <text evidence="11">The sequence shown here is derived from an EMBL/GenBank/DDBJ whole genome shotgun (WGS) entry which is preliminary data.</text>
</comment>
<sequence length="571" mass="62954">MLRHLARKLRASGPVTVAEYMREALTNPGQVRRGRAGPGGAGYYTRRGGVGESGDFITSPEISQVFGELIGIWYISEWMAMGKPSTFQLVELGPGRGTLTEDILRVFKQLASVLSKCDVSVHLVEVSPKLSEIQAVMLTGGKVQPNPEDESAYMKGISKTGIPIFWYRDIQDVPPGYSFYLAHEFFDALPIHKFQRTEKGWREVLVDIDPEVPDQLRFVLSPSRTPATQNFIQPEETRDHVEVCPEAGVIVQRLASRIEKDGGAALVADYGHDGTKTDTFRGFRNHKLHDVLSAPGTADLTADVDFSYLRKMAQGKTATLGPIKQREFLKNMGIDLRLQVLLQNSGDTATREQLLHSYDMLMNPEKMGDCFNFFALLPHHRLVHPDKKDKPKSKSPLPPVAGFNELLLNSANARLRSDWHQGLANGFLPALSYVKSNSRGSENRTVMSAAIVLANKVHHRVSDDLKTVGGAALHHTSNLNHRRLIEHGTTGAVCVHPRAPKPWKRWLAALPKAGSDELQVAQQSPKALGPRCREQSAPTKQLGSLQACGALLSLPLPRKPYTSKSGKAQGL</sequence>
<comment type="catalytic activity">
    <reaction evidence="7 9">
        <text>L-arginyl-[protein] + 2 S-adenosyl-L-methionine = N(omega),N(omega)'-dimethyl-L-arginyl-[protein] + 2 S-adenosyl-L-homocysteine + 2 H(+)</text>
        <dbReference type="Rhea" id="RHEA:48108"/>
        <dbReference type="Rhea" id="RHEA-COMP:10532"/>
        <dbReference type="Rhea" id="RHEA-COMP:11992"/>
        <dbReference type="ChEBI" id="CHEBI:15378"/>
        <dbReference type="ChEBI" id="CHEBI:29965"/>
        <dbReference type="ChEBI" id="CHEBI:57856"/>
        <dbReference type="ChEBI" id="CHEBI:59789"/>
        <dbReference type="ChEBI" id="CHEBI:88221"/>
        <dbReference type="EC" id="2.1.1.320"/>
    </reaction>
</comment>
<gene>
    <name evidence="12" type="ORF">IHE44_0009134</name>
    <name evidence="11" type="ORF">IHE44_006818</name>
</gene>
<evidence type="ECO:0000313" key="13">
    <source>
        <dbReference type="Proteomes" id="UP000618051"/>
    </source>
</evidence>
<evidence type="ECO:0000256" key="9">
    <source>
        <dbReference type="RuleBase" id="RU364114"/>
    </source>
</evidence>
<evidence type="ECO:0000256" key="5">
    <source>
        <dbReference type="ARBA" id="ARBA00022946"/>
    </source>
</evidence>
<keyword evidence="13" id="KW-1185">Reference proteome</keyword>
<name>A0A835NXU5_9PASS</name>
<dbReference type="Gene3D" id="3.40.50.12710">
    <property type="match status" value="1"/>
</dbReference>
<dbReference type="PANTHER" id="PTHR12049:SF7">
    <property type="entry name" value="PROTEIN ARGININE METHYLTRANSFERASE NDUFAF7, MITOCHONDRIAL"/>
    <property type="match status" value="1"/>
</dbReference>
<dbReference type="FunFam" id="3.40.50.12710:FF:000001">
    <property type="entry name" value="Protein arginine methyltransferase NDUFAF7"/>
    <property type="match status" value="1"/>
</dbReference>
<reference evidence="11" key="1">
    <citation type="submission" date="2020-10" db="EMBL/GenBank/DDBJ databases">
        <title>Feather gene expression reveals the developmental basis of iridescence in African starlings.</title>
        <authorList>
            <person name="Rubenstein D.R."/>
        </authorList>
    </citation>
    <scope>NUCLEOTIDE SEQUENCE</scope>
    <source>
        <strain evidence="11">SS15</strain>
        <tissue evidence="11">Liver</tissue>
    </source>
</reference>
<dbReference type="GO" id="GO:0035243">
    <property type="term" value="F:protein-arginine omega-N symmetric methyltransferase activity"/>
    <property type="evidence" value="ECO:0007669"/>
    <property type="project" value="UniProtKB-EC"/>
</dbReference>
<evidence type="ECO:0000256" key="3">
    <source>
        <dbReference type="ARBA" id="ARBA00022603"/>
    </source>
</evidence>
<dbReference type="EMBL" id="JADDUC010000025">
    <property type="protein sequence ID" value="KAG0124068.1"/>
    <property type="molecule type" value="Genomic_DNA"/>
</dbReference>
<comment type="subcellular location">
    <subcellularLocation>
        <location evidence="1 9">Mitochondrion</location>
    </subcellularLocation>
</comment>